<feature type="region of interest" description="Disordered" evidence="1">
    <location>
        <begin position="1"/>
        <end position="32"/>
    </location>
</feature>
<proteinExistence type="predicted"/>
<protein>
    <submittedName>
        <fullName evidence="3">Uncharacterized protein</fullName>
    </submittedName>
</protein>
<keyword evidence="2" id="KW-0472">Membrane</keyword>
<feature type="transmembrane region" description="Helical" evidence="2">
    <location>
        <begin position="464"/>
        <end position="486"/>
    </location>
</feature>
<name>A0AAJ0BE66_9PEZI</name>
<organism evidence="3 4">
    <name type="scientific">Echria macrotheca</name>
    <dbReference type="NCBI Taxonomy" id="438768"/>
    <lineage>
        <taxon>Eukaryota</taxon>
        <taxon>Fungi</taxon>
        <taxon>Dikarya</taxon>
        <taxon>Ascomycota</taxon>
        <taxon>Pezizomycotina</taxon>
        <taxon>Sordariomycetes</taxon>
        <taxon>Sordariomycetidae</taxon>
        <taxon>Sordariales</taxon>
        <taxon>Schizotheciaceae</taxon>
        <taxon>Echria</taxon>
    </lineage>
</organism>
<reference evidence="3" key="1">
    <citation type="submission" date="2023-06" db="EMBL/GenBank/DDBJ databases">
        <title>Genome-scale phylogeny and comparative genomics of the fungal order Sordariales.</title>
        <authorList>
            <consortium name="Lawrence Berkeley National Laboratory"/>
            <person name="Hensen N."/>
            <person name="Bonometti L."/>
            <person name="Westerberg I."/>
            <person name="Brannstrom I.O."/>
            <person name="Guillou S."/>
            <person name="Cros-Aarteil S."/>
            <person name="Calhoun S."/>
            <person name="Haridas S."/>
            <person name="Kuo A."/>
            <person name="Mondo S."/>
            <person name="Pangilinan J."/>
            <person name="Riley R."/>
            <person name="Labutti K."/>
            <person name="Andreopoulos B."/>
            <person name="Lipzen A."/>
            <person name="Chen C."/>
            <person name="Yanf M."/>
            <person name="Daum C."/>
            <person name="Ng V."/>
            <person name="Clum A."/>
            <person name="Steindorff A."/>
            <person name="Ohm R."/>
            <person name="Martin F."/>
            <person name="Silar P."/>
            <person name="Natvig D."/>
            <person name="Lalanne C."/>
            <person name="Gautier V."/>
            <person name="Ament-Velasquez S.L."/>
            <person name="Kruys A."/>
            <person name="Hutchinson M.I."/>
            <person name="Powell A.J."/>
            <person name="Barry K."/>
            <person name="Miller A.N."/>
            <person name="Grigoriev I.V."/>
            <person name="Debuchy R."/>
            <person name="Gladieux P."/>
            <person name="Thoren M.H."/>
            <person name="Johannesson H."/>
        </authorList>
    </citation>
    <scope>NUCLEOTIDE SEQUENCE</scope>
    <source>
        <strain evidence="3">PSN4</strain>
    </source>
</reference>
<keyword evidence="2" id="KW-1133">Transmembrane helix</keyword>
<evidence type="ECO:0000256" key="1">
    <source>
        <dbReference type="SAM" id="MobiDB-lite"/>
    </source>
</evidence>
<dbReference type="Proteomes" id="UP001239445">
    <property type="component" value="Unassembled WGS sequence"/>
</dbReference>
<feature type="transmembrane region" description="Helical" evidence="2">
    <location>
        <begin position="425"/>
        <end position="444"/>
    </location>
</feature>
<dbReference type="Gene3D" id="1.20.58.340">
    <property type="entry name" value="Magnesium transport protein CorA, transmembrane region"/>
    <property type="match status" value="1"/>
</dbReference>
<gene>
    <name evidence="3" type="ORF">QBC47DRAFT_460190</name>
</gene>
<sequence>MAGERPRSLPQGDIRRQHSGSNSLTPEMSGEMGSEMARVASLFHQFTPANRGQYLPGMEYELSSPLFSEETNLVLVSNGGGGSLTLEEVSGSTNEIKDDLEARWHRIQKTSAKDSKPPLFIIFGDGNGRQHPFSLTEELFQQVSTTCQLPEAFAPAVSYNNGIMTYFVEYEEGESEIPEALSIFILSPHAPYFDISAFLRVNIHTGATGGMVFGSEGRDIASYFPAAALSHGGILDSPFATLAFLLRYFGTRAECWRHAFDERVVKVEKATRATSDAILSPTDDPADDAKLASEVKQAHACGTDLMMLGFLLQFEVDLGGFFEKIFGEYENLRSRAGLEDYHGPRARDAFKQQLALLRSMGRSREQQTLVLRSRLQGQTNLLYSLISQRDTRIGLTIAEQSREIAEQSKQAAFSANQESKTVRTIAVMTLVFLPTTLIATIFSTGVFDLSDRSGDASGNVVAPLWWVFVLVSLVFTGLVVLIWWIWNRRTSQGLLGERGDSSIALQDLEV</sequence>
<keyword evidence="2" id="KW-0812">Transmembrane</keyword>
<evidence type="ECO:0000313" key="3">
    <source>
        <dbReference type="EMBL" id="KAK1756347.1"/>
    </source>
</evidence>
<accession>A0AAJ0BE66</accession>
<dbReference type="AlphaFoldDB" id="A0AAJ0BE66"/>
<keyword evidence="4" id="KW-1185">Reference proteome</keyword>
<evidence type="ECO:0000313" key="4">
    <source>
        <dbReference type="Proteomes" id="UP001239445"/>
    </source>
</evidence>
<comment type="caution">
    <text evidence="3">The sequence shown here is derived from an EMBL/GenBank/DDBJ whole genome shotgun (WGS) entry which is preliminary data.</text>
</comment>
<evidence type="ECO:0000256" key="2">
    <source>
        <dbReference type="SAM" id="Phobius"/>
    </source>
</evidence>
<dbReference type="EMBL" id="MU839832">
    <property type="protein sequence ID" value="KAK1756347.1"/>
    <property type="molecule type" value="Genomic_DNA"/>
</dbReference>